<evidence type="ECO:0000313" key="3">
    <source>
        <dbReference type="Proteomes" id="UP000620124"/>
    </source>
</evidence>
<feature type="compositionally biased region" description="Basic and acidic residues" evidence="1">
    <location>
        <begin position="34"/>
        <end position="61"/>
    </location>
</feature>
<gene>
    <name evidence="2" type="ORF">MVEN_01157300</name>
</gene>
<name>A0A8H6Y288_9AGAR</name>
<dbReference type="Proteomes" id="UP000620124">
    <property type="component" value="Unassembled WGS sequence"/>
</dbReference>
<keyword evidence="3" id="KW-1185">Reference proteome</keyword>
<evidence type="ECO:0000313" key="2">
    <source>
        <dbReference type="EMBL" id="KAF7351953.1"/>
    </source>
</evidence>
<reference evidence="2" key="1">
    <citation type="submission" date="2020-05" db="EMBL/GenBank/DDBJ databases">
        <title>Mycena genomes resolve the evolution of fungal bioluminescence.</title>
        <authorList>
            <person name="Tsai I.J."/>
        </authorList>
    </citation>
    <scope>NUCLEOTIDE SEQUENCE</scope>
    <source>
        <strain evidence="2">CCC161011</strain>
    </source>
</reference>
<dbReference type="AlphaFoldDB" id="A0A8H6Y288"/>
<comment type="caution">
    <text evidence="2">The sequence shown here is derived from an EMBL/GenBank/DDBJ whole genome shotgun (WGS) entry which is preliminary data.</text>
</comment>
<evidence type="ECO:0000256" key="1">
    <source>
        <dbReference type="SAM" id="MobiDB-lite"/>
    </source>
</evidence>
<proteinExistence type="predicted"/>
<accession>A0A8H6Y288</accession>
<feature type="region of interest" description="Disordered" evidence="1">
    <location>
        <begin position="237"/>
        <end position="300"/>
    </location>
</feature>
<dbReference type="EMBL" id="JACAZI010000009">
    <property type="protein sequence ID" value="KAF7351953.1"/>
    <property type="molecule type" value="Genomic_DNA"/>
</dbReference>
<protein>
    <submittedName>
        <fullName evidence="2">Uncharacterized protein</fullName>
    </submittedName>
</protein>
<dbReference type="OrthoDB" id="3269005at2759"/>
<sequence>MSKKIDVLRARLLVAQAKEEKNASKNAPKKSKKSKENPEKENKASAQKTDAKKGAKNEKSTRNPPTVEWSKEPFYFMKDELLTIIESKPRFRQAFGFDKGIDGPVDTGGKKLPAIQADVAEALFITGKADTKYTTEDLPDLAKVVKNRIAALKTAYTNNRKKLSETGHGLVAAGKEDDIKSGTEISNAWDAIQEKFPWYMRMHDLMGSSPVINRSAVAHSGTRVDLSILDRDGEAHEGPISVASDDESKFSGWDTSSPAPAVADDGDDSDSDVPATPVVKVKAEARPPPLSSARGSKRKSIHDHIQDLTTQNHTKQIKLAEVKEREKTVRAKAKYDAKNNLEMARLDHQQREAERQRAHEVFMLERQMQLEGMRRNAPAPSTGMYGPGAPAYGAPPPNFVFDPALQ</sequence>
<feature type="region of interest" description="Disordered" evidence="1">
    <location>
        <begin position="16"/>
        <end position="68"/>
    </location>
</feature>
<organism evidence="2 3">
    <name type="scientific">Mycena venus</name>
    <dbReference type="NCBI Taxonomy" id="2733690"/>
    <lineage>
        <taxon>Eukaryota</taxon>
        <taxon>Fungi</taxon>
        <taxon>Dikarya</taxon>
        <taxon>Basidiomycota</taxon>
        <taxon>Agaricomycotina</taxon>
        <taxon>Agaricomycetes</taxon>
        <taxon>Agaricomycetidae</taxon>
        <taxon>Agaricales</taxon>
        <taxon>Marasmiineae</taxon>
        <taxon>Mycenaceae</taxon>
        <taxon>Mycena</taxon>
    </lineage>
</organism>